<dbReference type="OMA" id="IMKSYAI"/>
<protein>
    <recommendedName>
        <fullName evidence="3">Pentatricopeptide repeat-containing protein</fullName>
    </recommendedName>
</protein>
<dbReference type="OrthoDB" id="436833at2759"/>
<organism evidence="2">
    <name type="scientific">Perkinsus marinus (strain ATCC 50983 / TXsc)</name>
    <dbReference type="NCBI Taxonomy" id="423536"/>
    <lineage>
        <taxon>Eukaryota</taxon>
        <taxon>Sar</taxon>
        <taxon>Alveolata</taxon>
        <taxon>Perkinsozoa</taxon>
        <taxon>Perkinsea</taxon>
        <taxon>Perkinsida</taxon>
        <taxon>Perkinsidae</taxon>
        <taxon>Perkinsus</taxon>
    </lineage>
</organism>
<reference evidence="1 2" key="1">
    <citation type="submission" date="2008-07" db="EMBL/GenBank/DDBJ databases">
        <authorList>
            <person name="El-Sayed N."/>
            <person name="Caler E."/>
            <person name="Inman J."/>
            <person name="Amedeo P."/>
            <person name="Hass B."/>
            <person name="Wortman J."/>
        </authorList>
    </citation>
    <scope>NUCLEOTIDE SEQUENCE [LARGE SCALE GENOMIC DNA]</scope>
    <source>
        <strain evidence="2">ATCC 50983 / TXsc</strain>
    </source>
</reference>
<dbReference type="EMBL" id="GG679769">
    <property type="protein sequence ID" value="EER07673.1"/>
    <property type="molecule type" value="Genomic_DNA"/>
</dbReference>
<dbReference type="InParanoid" id="C5L6L2"/>
<name>C5L6L2_PERM5</name>
<proteinExistence type="predicted"/>
<dbReference type="Proteomes" id="UP000007800">
    <property type="component" value="Unassembled WGS sequence"/>
</dbReference>
<evidence type="ECO:0000313" key="2">
    <source>
        <dbReference type="Proteomes" id="UP000007800"/>
    </source>
</evidence>
<sequence length="393" mass="44601">MEKFREATPLMTYALDNAGSFGKRDWLAALTLLTTRKGSGRNHQVYRDFMAKVVSQREVFGKASIHLMLHRLAVIGASATVWQLVPFVTAQLSALQPRQVCLISWALAKAKVLDDNFNEKLRLWLQKIEPEELSKLDAAHLAWSYARRAEIAKMENQSPPGVEELQCLRRLIVVHSGPSHGESEKVEGAYISESHSSSTLMKAAAELFSKDLGLFTQLSDTIRAAVEGGEFAFTSQELTALWLSTVIIAASHRAHIKREWIEFLQEQSRRLRLDIAFNQFMCLSIARAATALDALDPRVIYQLIHFVDKRGLNMKAETGVELAEIFAKASIDDLNAWKRLAVLFERRGISLQLRDLHRFKRAFERSGRINQRVMGFYDLFVKAREDERKYGPA</sequence>
<evidence type="ECO:0008006" key="3">
    <source>
        <dbReference type="Google" id="ProtNLM"/>
    </source>
</evidence>
<evidence type="ECO:0000313" key="1">
    <source>
        <dbReference type="EMBL" id="EER07673.1"/>
    </source>
</evidence>
<dbReference type="RefSeq" id="XP_002775857.1">
    <property type="nucleotide sequence ID" value="XM_002775811.1"/>
</dbReference>
<dbReference type="AlphaFoldDB" id="C5L6L2"/>
<accession>C5L6L2</accession>
<dbReference type="GeneID" id="9042388"/>
<keyword evidence="2" id="KW-1185">Reference proteome</keyword>
<gene>
    <name evidence="1" type="ORF">Pmar_PMAR024079</name>
</gene>